<dbReference type="GO" id="GO:0003677">
    <property type="term" value="F:DNA binding"/>
    <property type="evidence" value="ECO:0007669"/>
    <property type="project" value="InterPro"/>
</dbReference>
<organism evidence="2 3">
    <name type="scientific">Acrocarpospora macrocephala</name>
    <dbReference type="NCBI Taxonomy" id="150177"/>
    <lineage>
        <taxon>Bacteria</taxon>
        <taxon>Bacillati</taxon>
        <taxon>Actinomycetota</taxon>
        <taxon>Actinomycetes</taxon>
        <taxon>Streptosporangiales</taxon>
        <taxon>Streptosporangiaceae</taxon>
        <taxon>Acrocarpospora</taxon>
    </lineage>
</organism>
<reference evidence="2 3" key="1">
    <citation type="submission" date="2019-10" db="EMBL/GenBank/DDBJ databases">
        <title>Whole genome shotgun sequence of Acrocarpospora macrocephala NBRC 16266.</title>
        <authorList>
            <person name="Ichikawa N."/>
            <person name="Kimura A."/>
            <person name="Kitahashi Y."/>
            <person name="Komaki H."/>
            <person name="Oguchi A."/>
        </authorList>
    </citation>
    <scope>NUCLEOTIDE SEQUENCE [LARGE SCALE GENOMIC DNA]</scope>
    <source>
        <strain evidence="2 3">NBRC 16266</strain>
    </source>
</reference>
<dbReference type="InterPro" id="IPR003346">
    <property type="entry name" value="Transposase_20"/>
</dbReference>
<sequence length="142" mass="14814">MAQLAHIDLLSTQADAIEAELKPLVEPLAAGLLAVMGVSVLTAAKLLGEIGDIHRFRTTGAFARHYGTAPIPVWSGDSEVHRLNRAGNRQFNAAIHRIALPRADATPAPANCLNAVNEPATTPPKAACASSNVTCQTSSIVS</sequence>
<dbReference type="InterPro" id="IPR047650">
    <property type="entry name" value="Transpos_IS110"/>
</dbReference>
<dbReference type="GO" id="GO:0006313">
    <property type="term" value="P:DNA transposition"/>
    <property type="evidence" value="ECO:0007669"/>
    <property type="project" value="InterPro"/>
</dbReference>
<dbReference type="Pfam" id="PF02371">
    <property type="entry name" value="Transposase_20"/>
    <property type="match status" value="1"/>
</dbReference>
<dbReference type="Proteomes" id="UP000331127">
    <property type="component" value="Unassembled WGS sequence"/>
</dbReference>
<dbReference type="EMBL" id="BLAE01000038">
    <property type="protein sequence ID" value="GES12698.1"/>
    <property type="molecule type" value="Genomic_DNA"/>
</dbReference>
<keyword evidence="3" id="KW-1185">Reference proteome</keyword>
<dbReference type="GO" id="GO:0004803">
    <property type="term" value="F:transposase activity"/>
    <property type="evidence" value="ECO:0007669"/>
    <property type="project" value="InterPro"/>
</dbReference>
<evidence type="ECO:0000259" key="1">
    <source>
        <dbReference type="Pfam" id="PF02371"/>
    </source>
</evidence>
<evidence type="ECO:0000313" key="3">
    <source>
        <dbReference type="Proteomes" id="UP000331127"/>
    </source>
</evidence>
<dbReference type="PANTHER" id="PTHR33055:SF16">
    <property type="entry name" value="TRANSPOSASE FOR INSERTION SEQUENCE ELEMENT IS1547"/>
    <property type="match status" value="1"/>
</dbReference>
<feature type="domain" description="Transposase IS116/IS110/IS902 C-terminal" evidence="1">
    <location>
        <begin position="32"/>
        <end position="106"/>
    </location>
</feature>
<protein>
    <recommendedName>
        <fullName evidence="1">Transposase IS116/IS110/IS902 C-terminal domain-containing protein</fullName>
    </recommendedName>
</protein>
<comment type="caution">
    <text evidence="2">The sequence shown here is derived from an EMBL/GenBank/DDBJ whole genome shotgun (WGS) entry which is preliminary data.</text>
</comment>
<dbReference type="AlphaFoldDB" id="A0A5M3X3F2"/>
<proteinExistence type="predicted"/>
<gene>
    <name evidence="2" type="ORF">Amac_062950</name>
</gene>
<dbReference type="PANTHER" id="PTHR33055">
    <property type="entry name" value="TRANSPOSASE FOR INSERTION SEQUENCE ELEMENT IS1111A"/>
    <property type="match status" value="1"/>
</dbReference>
<accession>A0A5M3X3F2</accession>
<evidence type="ECO:0000313" key="2">
    <source>
        <dbReference type="EMBL" id="GES12698.1"/>
    </source>
</evidence>
<name>A0A5M3X3F2_9ACTN</name>